<dbReference type="PANTHER" id="PTHR32251:SF23">
    <property type="entry name" value="3-OXO-5-ALPHA-STEROID 4-DEHYDROGENASE (DUF1295)"/>
    <property type="match status" value="1"/>
</dbReference>
<keyword evidence="1" id="KW-0812">Transmembrane</keyword>
<feature type="transmembrane region" description="Helical" evidence="1">
    <location>
        <begin position="30"/>
        <end position="50"/>
    </location>
</feature>
<feature type="transmembrane region" description="Helical" evidence="1">
    <location>
        <begin position="104"/>
        <end position="127"/>
    </location>
</feature>
<keyword evidence="1" id="KW-0472">Membrane</keyword>
<dbReference type="KEGG" id="xba:C7S18_10965"/>
<reference evidence="2 3" key="2">
    <citation type="submission" date="2018-03" db="EMBL/GenBank/DDBJ databases">
        <authorList>
            <person name="Keele B.F."/>
        </authorList>
    </citation>
    <scope>NUCLEOTIDE SEQUENCE [LARGE SCALE GENOMIC DNA]</scope>
    <source>
        <strain evidence="2 3">D13</strain>
    </source>
</reference>
<keyword evidence="3" id="KW-1185">Reference proteome</keyword>
<sequence>MIGIALIKVLLLAVLVMTAIWYLQMRTRNAGFVDVAWALLLGVSALYLSLAGTGEMTWRIALALCGGFWGFRLGLHLLHRVLHEEEDGRYRFLREHWHGHQGKFFGFFMAQAVLVLVFALPFAAVAWNEQRHSLVQVGAALAIWFLAMFGEAIADRQLAHFRSHPANKGKTCRVGLWRYSRHPNYFFEWLHWFTYVVLSIGSPYWYFSIFGLVAMGVSLNWITGIPYVEAQALRSRGDDYRAYQRTTNSFFPWFPKQDTP</sequence>
<keyword evidence="1" id="KW-1133">Transmembrane helix</keyword>
<evidence type="ECO:0000313" key="2">
    <source>
        <dbReference type="EMBL" id="AVP97689.1"/>
    </source>
</evidence>
<feature type="transmembrane region" description="Helical" evidence="1">
    <location>
        <begin position="6"/>
        <end position="23"/>
    </location>
</feature>
<proteinExistence type="predicted"/>
<dbReference type="EMBL" id="CP027860">
    <property type="protein sequence ID" value="AVP97689.1"/>
    <property type="molecule type" value="Genomic_DNA"/>
</dbReference>
<accession>A0A2P1PS68</accession>
<organism evidence="2 3">
    <name type="scientific">Ahniella affigens</name>
    <dbReference type="NCBI Taxonomy" id="2021234"/>
    <lineage>
        <taxon>Bacteria</taxon>
        <taxon>Pseudomonadati</taxon>
        <taxon>Pseudomonadota</taxon>
        <taxon>Gammaproteobacteria</taxon>
        <taxon>Lysobacterales</taxon>
        <taxon>Rhodanobacteraceae</taxon>
        <taxon>Ahniella</taxon>
    </lineage>
</organism>
<name>A0A2P1PS68_9GAMM</name>
<dbReference type="OrthoDB" id="9779233at2"/>
<evidence type="ECO:0000313" key="3">
    <source>
        <dbReference type="Proteomes" id="UP000241074"/>
    </source>
</evidence>
<dbReference type="GO" id="GO:0016020">
    <property type="term" value="C:membrane"/>
    <property type="evidence" value="ECO:0007669"/>
    <property type="project" value="TreeGrafter"/>
</dbReference>
<dbReference type="AlphaFoldDB" id="A0A2P1PS68"/>
<dbReference type="PANTHER" id="PTHR32251">
    <property type="entry name" value="3-OXO-5-ALPHA-STEROID 4-DEHYDROGENASE"/>
    <property type="match status" value="1"/>
</dbReference>
<dbReference type="Pfam" id="PF06966">
    <property type="entry name" value="DUF1295"/>
    <property type="match status" value="1"/>
</dbReference>
<dbReference type="RefSeq" id="WP_106891609.1">
    <property type="nucleotide sequence ID" value="NZ_CP027860.1"/>
</dbReference>
<feature type="transmembrane region" description="Helical" evidence="1">
    <location>
        <begin position="133"/>
        <end position="154"/>
    </location>
</feature>
<dbReference type="InterPro" id="IPR010721">
    <property type="entry name" value="UstE-like"/>
</dbReference>
<protein>
    <submittedName>
        <fullName evidence="2">Uncharacterized protein</fullName>
    </submittedName>
</protein>
<gene>
    <name evidence="2" type="ORF">C7S18_10965</name>
</gene>
<dbReference type="Gene3D" id="1.20.120.1630">
    <property type="match status" value="1"/>
</dbReference>
<dbReference type="PROSITE" id="PS50244">
    <property type="entry name" value="S5A_REDUCTASE"/>
    <property type="match status" value="1"/>
</dbReference>
<dbReference type="Proteomes" id="UP000241074">
    <property type="component" value="Chromosome"/>
</dbReference>
<reference evidence="2 3" key="1">
    <citation type="submission" date="2018-03" db="EMBL/GenBank/DDBJ databases">
        <title>Ahniella affigens gen. nov., sp. nov., a gammaproteobacterium isolated from sandy soil near a stream.</title>
        <authorList>
            <person name="Ko Y."/>
            <person name="Kim J.-H."/>
        </authorList>
    </citation>
    <scope>NUCLEOTIDE SEQUENCE [LARGE SCALE GENOMIC DNA]</scope>
    <source>
        <strain evidence="2 3">D13</strain>
    </source>
</reference>
<evidence type="ECO:0000256" key="1">
    <source>
        <dbReference type="SAM" id="Phobius"/>
    </source>
</evidence>